<proteinExistence type="predicted"/>
<dbReference type="STRING" id="640132.Srot_1493"/>
<dbReference type="EMBL" id="CP001958">
    <property type="protein sequence ID" value="ADG97956.1"/>
    <property type="molecule type" value="Genomic_DNA"/>
</dbReference>
<keyword evidence="4" id="KW-1185">Reference proteome</keyword>
<evidence type="ECO:0000256" key="2">
    <source>
        <dbReference type="SAM" id="SignalP"/>
    </source>
</evidence>
<dbReference type="KEGG" id="srt:Srot_1493"/>
<accession>D6Z7M6</accession>
<feature type="region of interest" description="Disordered" evidence="1">
    <location>
        <begin position="69"/>
        <end position="115"/>
    </location>
</feature>
<dbReference type="OrthoDB" id="9896529at2"/>
<feature type="signal peptide" evidence="2">
    <location>
        <begin position="1"/>
        <end position="27"/>
    </location>
</feature>
<dbReference type="RefSeq" id="WP_013138409.1">
    <property type="nucleotide sequence ID" value="NC_014168.1"/>
</dbReference>
<gene>
    <name evidence="3" type="ordered locus">Srot_1493</name>
</gene>
<name>D6Z7M6_SEGRD</name>
<evidence type="ECO:0000256" key="1">
    <source>
        <dbReference type="SAM" id="MobiDB-lite"/>
    </source>
</evidence>
<dbReference type="HOGENOM" id="CLU_2107319_0_0_11"/>
<evidence type="ECO:0000313" key="4">
    <source>
        <dbReference type="Proteomes" id="UP000002247"/>
    </source>
</evidence>
<keyword evidence="2" id="KW-0732">Signal</keyword>
<dbReference type="Proteomes" id="UP000002247">
    <property type="component" value="Chromosome"/>
</dbReference>
<reference evidence="3 4" key="1">
    <citation type="journal article" date="2010" name="Stand. Genomic Sci.">
        <title>Complete genome sequence of Segniliparus rotundus type strain (CDC 1076).</title>
        <authorList>
            <person name="Sikorski J."/>
            <person name="Lapidus A."/>
            <person name="Copeland A."/>
            <person name="Misra M."/>
            <person name="Glavina Del Rio T."/>
            <person name="Nolan M."/>
            <person name="Lucas S."/>
            <person name="Chen F."/>
            <person name="Tice H."/>
            <person name="Cheng J.F."/>
            <person name="Jando M."/>
            <person name="Schneider S."/>
            <person name="Bruce D."/>
            <person name="Goodwin L."/>
            <person name="Pitluck S."/>
            <person name="Liolios K."/>
            <person name="Mikhailova N."/>
            <person name="Pati A."/>
            <person name="Ivanova N."/>
            <person name="Mavromatis K."/>
            <person name="Chen A."/>
            <person name="Palaniappan K."/>
            <person name="Chertkov O."/>
            <person name="Land M."/>
            <person name="Hauser L."/>
            <person name="Chang Y.J."/>
            <person name="Jeffries C.D."/>
            <person name="Brettin T."/>
            <person name="Detter J.C."/>
            <person name="Han C."/>
            <person name="Rohde M."/>
            <person name="Goker M."/>
            <person name="Bristow J."/>
            <person name="Eisen J.A."/>
            <person name="Markowitz V."/>
            <person name="Hugenholtz P."/>
            <person name="Kyrpides N.C."/>
            <person name="Klenk H.P."/>
        </authorList>
    </citation>
    <scope>NUCLEOTIDE SEQUENCE [LARGE SCALE GENOMIC DNA]</scope>
    <source>
        <strain evidence="4">ATCC BAA-972 / CDC 1076 / CIP 108378 / DSM 44985 / JCM 13578</strain>
    </source>
</reference>
<evidence type="ECO:0000313" key="3">
    <source>
        <dbReference type="EMBL" id="ADG97956.1"/>
    </source>
</evidence>
<sequence>MVGTPARALICSLGALAAALFPAAAQAGPPGSPGYCPGDGLIHDWDTQKPIGPCPMGGGLVHTQKGNVWVDPDGNVSQAPTARGDMSNRPYPDNYSPDNAGRPNPRPVPVRPGSS</sequence>
<feature type="compositionally biased region" description="Pro residues" evidence="1">
    <location>
        <begin position="104"/>
        <end position="115"/>
    </location>
</feature>
<organism evidence="3 4">
    <name type="scientific">Segniliparus rotundus (strain ATCC BAA-972 / CDC 1076 / CIP 108378 / DSM 44985 / JCM 13578)</name>
    <dbReference type="NCBI Taxonomy" id="640132"/>
    <lineage>
        <taxon>Bacteria</taxon>
        <taxon>Bacillati</taxon>
        <taxon>Actinomycetota</taxon>
        <taxon>Actinomycetes</taxon>
        <taxon>Mycobacteriales</taxon>
        <taxon>Segniliparaceae</taxon>
        <taxon>Segniliparus</taxon>
    </lineage>
</organism>
<protein>
    <submittedName>
        <fullName evidence="3">Uncharacterized protein</fullName>
    </submittedName>
</protein>
<dbReference type="AlphaFoldDB" id="D6Z7M6"/>
<feature type="chain" id="PRO_5003091414" evidence="2">
    <location>
        <begin position="28"/>
        <end position="115"/>
    </location>
</feature>